<accession>A4U2G5</accession>
<dbReference type="InterPro" id="IPR000182">
    <property type="entry name" value="GNAT_dom"/>
</dbReference>
<evidence type="ECO:0000313" key="2">
    <source>
        <dbReference type="EMBL" id="CAM77072.1"/>
    </source>
</evidence>
<dbReference type="EMBL" id="CU459003">
    <property type="protein sequence ID" value="CAM77072.1"/>
    <property type="molecule type" value="Genomic_DNA"/>
</dbReference>
<dbReference type="InterPro" id="IPR016181">
    <property type="entry name" value="Acyl_CoA_acyltransferase"/>
</dbReference>
<dbReference type="PROSITE" id="PS51186">
    <property type="entry name" value="GNAT"/>
    <property type="match status" value="1"/>
</dbReference>
<reference evidence="2" key="1">
    <citation type="journal article" date="2007" name="J. Bacteriol.">
        <title>Comparative genome analysis of four magnetotactic bacteria reveals a complex set of group-specific genes implicated in magnetosome biomineralization and function.</title>
        <authorList>
            <person name="Richter M."/>
            <person name="Kube M."/>
            <person name="Bazylinski D.A."/>
            <person name="Lombardot T."/>
            <person name="Gloeckner F.O."/>
            <person name="Reinhardt R."/>
            <person name="Schueler D."/>
        </authorList>
    </citation>
    <scope>NUCLEOTIDE SEQUENCE</scope>
    <source>
        <strain evidence="2">MSR-1</strain>
    </source>
</reference>
<dbReference type="GO" id="GO:0016747">
    <property type="term" value="F:acyltransferase activity, transferring groups other than amino-acyl groups"/>
    <property type="evidence" value="ECO:0007669"/>
    <property type="project" value="InterPro"/>
</dbReference>
<dbReference type="RefSeq" id="WP_106002103.1">
    <property type="nucleotide sequence ID" value="NZ_CP027527.1"/>
</dbReference>
<keyword evidence="2" id="KW-0808">Transferase</keyword>
<organism evidence="2">
    <name type="scientific">Magnetospirillum gryphiswaldense</name>
    <dbReference type="NCBI Taxonomy" id="55518"/>
    <lineage>
        <taxon>Bacteria</taxon>
        <taxon>Pseudomonadati</taxon>
        <taxon>Pseudomonadota</taxon>
        <taxon>Alphaproteobacteria</taxon>
        <taxon>Rhodospirillales</taxon>
        <taxon>Rhodospirillaceae</taxon>
        <taxon>Magnetospirillum</taxon>
    </lineage>
</organism>
<proteinExistence type="predicted"/>
<gene>
    <name evidence="2" type="ORF">MGR_3575</name>
</gene>
<feature type="domain" description="N-acetyltransferase" evidence="1">
    <location>
        <begin position="2"/>
        <end position="166"/>
    </location>
</feature>
<protein>
    <submittedName>
        <fullName evidence="2">GCN5-related N-acetyltransferase</fullName>
    </submittedName>
</protein>
<dbReference type="Gene3D" id="3.40.630.30">
    <property type="match status" value="1"/>
</dbReference>
<sequence length="176" mass="19387">MMHWRPMRADDLPQVMAIAAHLHPDYPERQEIFADKLAFYPAGCQVLAEDDAVFGYGFTHVWSLGLPPLLDAPLGALPAGRDCLHLHDVALMPQAQGAGRVDVYLDHLQALAVGAGIEVLSLIAIAGKDGYWRGKGFQEFGPCDDQLQRRLDSYGSGNLYLCRRLTKLKESDTQAV</sequence>
<dbReference type="AlphaFoldDB" id="A4U2G5"/>
<name>A4U2G5_9PROT</name>
<dbReference type="SUPFAM" id="SSF55729">
    <property type="entry name" value="Acyl-CoA N-acyltransferases (Nat)"/>
    <property type="match status" value="1"/>
</dbReference>
<evidence type="ECO:0000259" key="1">
    <source>
        <dbReference type="PROSITE" id="PS51186"/>
    </source>
</evidence>